<keyword evidence="3" id="KW-1185">Reference proteome</keyword>
<gene>
    <name evidence="2" type="ORF">HGRIS_012620</name>
</gene>
<evidence type="ECO:0000313" key="2">
    <source>
        <dbReference type="EMBL" id="KAL0946391.1"/>
    </source>
</evidence>
<feature type="compositionally biased region" description="Polar residues" evidence="1">
    <location>
        <begin position="881"/>
        <end position="902"/>
    </location>
</feature>
<evidence type="ECO:0000256" key="1">
    <source>
        <dbReference type="SAM" id="MobiDB-lite"/>
    </source>
</evidence>
<dbReference type="PANTHER" id="PTHR33266:SF1">
    <property type="entry name" value="F-BOX DOMAIN-CONTAINING PROTEIN"/>
    <property type="match status" value="1"/>
</dbReference>
<dbReference type="Proteomes" id="UP001556367">
    <property type="component" value="Unassembled WGS sequence"/>
</dbReference>
<reference evidence="3" key="1">
    <citation type="submission" date="2024-06" db="EMBL/GenBank/DDBJ databases">
        <title>Multi-omics analyses provide insights into the biosynthesis of the anticancer antibiotic pleurotin in Hohenbuehelia grisea.</title>
        <authorList>
            <person name="Weaver J.A."/>
            <person name="Alberti F."/>
        </authorList>
    </citation>
    <scope>NUCLEOTIDE SEQUENCE [LARGE SCALE GENOMIC DNA]</scope>
    <source>
        <strain evidence="3">T-177</strain>
    </source>
</reference>
<comment type="caution">
    <text evidence="2">The sequence shown here is derived from an EMBL/GenBank/DDBJ whole genome shotgun (WGS) entry which is preliminary data.</text>
</comment>
<proteinExistence type="predicted"/>
<feature type="compositionally biased region" description="Basic residues" evidence="1">
    <location>
        <begin position="867"/>
        <end position="877"/>
    </location>
</feature>
<feature type="region of interest" description="Disordered" evidence="1">
    <location>
        <begin position="1"/>
        <end position="27"/>
    </location>
</feature>
<accession>A0ABR3IT45</accession>
<evidence type="ECO:0000313" key="3">
    <source>
        <dbReference type="Proteomes" id="UP001556367"/>
    </source>
</evidence>
<feature type="compositionally biased region" description="Low complexity" evidence="1">
    <location>
        <begin position="903"/>
        <end position="912"/>
    </location>
</feature>
<name>A0ABR3IT45_9AGAR</name>
<organism evidence="2 3">
    <name type="scientific">Hohenbuehelia grisea</name>
    <dbReference type="NCBI Taxonomy" id="104357"/>
    <lineage>
        <taxon>Eukaryota</taxon>
        <taxon>Fungi</taxon>
        <taxon>Dikarya</taxon>
        <taxon>Basidiomycota</taxon>
        <taxon>Agaricomycotina</taxon>
        <taxon>Agaricomycetes</taxon>
        <taxon>Agaricomycetidae</taxon>
        <taxon>Agaricales</taxon>
        <taxon>Pleurotineae</taxon>
        <taxon>Pleurotaceae</taxon>
        <taxon>Hohenbuehelia</taxon>
    </lineage>
</organism>
<protein>
    <submittedName>
        <fullName evidence="2">Uncharacterized protein</fullName>
    </submittedName>
</protein>
<feature type="compositionally biased region" description="Polar residues" evidence="1">
    <location>
        <begin position="15"/>
        <end position="26"/>
    </location>
</feature>
<dbReference type="EMBL" id="JASNQZ010000015">
    <property type="protein sequence ID" value="KAL0946391.1"/>
    <property type="molecule type" value="Genomic_DNA"/>
</dbReference>
<feature type="region of interest" description="Disordered" evidence="1">
    <location>
        <begin position="863"/>
        <end position="919"/>
    </location>
</feature>
<dbReference type="PANTHER" id="PTHR33266">
    <property type="entry name" value="CHROMOSOME 15, WHOLE GENOME SHOTGUN SEQUENCE"/>
    <property type="match status" value="1"/>
</dbReference>
<sequence length="919" mass="103093">MPEDRDPGKRKRQPSDTPESLSSAPKSPSIAALQTWLASENSSGFKHLFGVSYKLRGRTYGLQIYCNQELKHELPSDVRDLVFGPEHDWVLDVASLSVDMEPIDALIKCFVKPSQKASTEQRAPRDPTSPFAEAAEKSWRQPFIGDAHVALWNYIVQIFMLANVYVNYLTILNSSGCGKTRVIDEISKIHLVIPMCLRAVGTNGYPPPDGQVGQFLLESRTRADTNRHYLAFFHALFLRLIDIFQSEEFRDLPYVEVAAKFRLCMTESMTMLRHNDFRETFYNDVIAKAWQTAGKISHESHALEDVVEAFKALIDNLTQRSRQASDPKPGPLVILAFDEAQGFSEQRTDAGWSKFGELCYVLRGLAAESLFSVFLSTTRKVSRFAQPSYKDNTSRIGFRQFDKIPPFCDFGLDLLTRQYPRMRLSLSGQWTLQSVAEDEFMVHLGRPLFGQQWLTGNAKVQSELLYFATQKLLNHMHGLPKNLDTAQALACLFTRLPLEFVTSVYNNTDRETEQVEGHMRICLKAHPNHETMVTVSASEPFLSEAAYFAMSRCTDTNIVYVFRELVTGFCVGAGDRGEYLAMLLLTLARDAAVGPPNKDSGHPSSRVFFLHEFLTHHLIKTDKLDKSTQNVFAQLATDFRDAKMHFNHYIKLHEQSAIDRDCLLLQSGRGAAIMCAPNQTSIDLIHPFLVNGDLIVPDNAGLGLIQVNNDEKYGLSSHGELFQSMDPYHLGILQADDPPVPLVRIVFALASRKSGVVAVRHAPSEEYNAVRYDIWIAGLSSDFLHPIRGNDDEDIWNAILGASHGWRGIYCDEGVRPEKDSRSKYTVNTIRQSAHPATALDAGHWTNWCLPPRQVHREGQLALGKGSQRKGKEHAKGHGQAGTNEQGRTETEAQGSEKTNTRVAAKPEAPVAKKAKRTR</sequence>